<dbReference type="Pfam" id="PF08279">
    <property type="entry name" value="HTH_11"/>
    <property type="match status" value="1"/>
</dbReference>
<dbReference type="InterPro" id="IPR057727">
    <property type="entry name" value="WCX_dom"/>
</dbReference>
<dbReference type="RefSeq" id="WP_005182887.1">
    <property type="nucleotide sequence ID" value="NZ_CP045804.1"/>
</dbReference>
<gene>
    <name evidence="1" type="ORF">GII30_13295</name>
</gene>
<dbReference type="Pfam" id="PF25583">
    <property type="entry name" value="WCX"/>
    <property type="match status" value="1"/>
</dbReference>
<dbReference type="InterPro" id="IPR026881">
    <property type="entry name" value="WYL_dom"/>
</dbReference>
<dbReference type="PANTHER" id="PTHR34580:SF1">
    <property type="entry name" value="PROTEIN PAFC"/>
    <property type="match status" value="1"/>
</dbReference>
<dbReference type="Gene3D" id="1.10.10.10">
    <property type="entry name" value="Winged helix-like DNA-binding domain superfamily/Winged helix DNA-binding domain"/>
    <property type="match status" value="1"/>
</dbReference>
<dbReference type="InterPro" id="IPR036388">
    <property type="entry name" value="WH-like_DNA-bd_sf"/>
</dbReference>
<sequence length="327" mass="35444">MRADRLLAVLMLLKARGRLTAGQIADELEVSERTVLRDIEALSLSGVPVYAERGRNGGFALLPGYRTDLSGLTLDEATSLIASGGRVDSPAFASAIRKVSASLPDAFRTSAVRAAQRILVRPEGFVRLEQPLDALGPVQQAVFDGRRIRVRYRRRGANAPAERTLDPIGLIVAGGTWYLVAGATVSEGRVPAGSERMYRLSRITDVVILDEPARRPDEVDLEEIWQRHRSEFRAGFTTVPVVVRCAATTLKPLSEAAQGIVASRELGGDRVEVTCEFVGEQHAINVLWVFVADLEVIGPPAVRDAISDRVAAMAALYTGEPRPAVNK</sequence>
<dbReference type="InterPro" id="IPR051534">
    <property type="entry name" value="CBASS_pafABC_assoc_protein"/>
</dbReference>
<name>A0A857LUM9_9ACTN</name>
<protein>
    <submittedName>
        <fullName evidence="1">WYL domain-containing protein</fullName>
    </submittedName>
</protein>
<proteinExistence type="predicted"/>
<dbReference type="PROSITE" id="PS51000">
    <property type="entry name" value="HTH_DEOR_2"/>
    <property type="match status" value="1"/>
</dbReference>
<dbReference type="SUPFAM" id="SSF46785">
    <property type="entry name" value="Winged helix' DNA-binding domain"/>
    <property type="match status" value="1"/>
</dbReference>
<dbReference type="PANTHER" id="PTHR34580">
    <property type="match status" value="1"/>
</dbReference>
<reference evidence="1" key="1">
    <citation type="journal article" date="2021" name="Nat. Microbiol.">
        <title>Cocultivation of an ultrasmall environmental parasitic bacterium with lytic ability against bacteria associated with wastewater foams.</title>
        <authorList>
            <person name="Batinovic S."/>
            <person name="Rose J.J.A."/>
            <person name="Ratcliffe J."/>
            <person name="Seviour R.J."/>
            <person name="Petrovski S."/>
        </authorList>
    </citation>
    <scope>NUCLEOTIDE SEQUENCE</scope>
    <source>
        <strain evidence="1">CON44</strain>
    </source>
</reference>
<dbReference type="InterPro" id="IPR036390">
    <property type="entry name" value="WH_DNA-bd_sf"/>
</dbReference>
<dbReference type="EMBL" id="CP045810">
    <property type="protein sequence ID" value="QHN40002.1"/>
    <property type="molecule type" value="Genomic_DNA"/>
</dbReference>
<dbReference type="GO" id="GO:0003700">
    <property type="term" value="F:DNA-binding transcription factor activity"/>
    <property type="evidence" value="ECO:0007669"/>
    <property type="project" value="InterPro"/>
</dbReference>
<dbReference type="InterPro" id="IPR001034">
    <property type="entry name" value="DeoR_HTH"/>
</dbReference>
<evidence type="ECO:0000313" key="1">
    <source>
        <dbReference type="EMBL" id="QHN40002.1"/>
    </source>
</evidence>
<dbReference type="PROSITE" id="PS52050">
    <property type="entry name" value="WYL"/>
    <property type="match status" value="1"/>
</dbReference>
<accession>A0A857LUM9</accession>
<organism evidence="1">
    <name type="scientific">Gordonia amarae</name>
    <dbReference type="NCBI Taxonomy" id="36821"/>
    <lineage>
        <taxon>Bacteria</taxon>
        <taxon>Bacillati</taxon>
        <taxon>Actinomycetota</taxon>
        <taxon>Actinomycetes</taxon>
        <taxon>Mycobacteriales</taxon>
        <taxon>Gordoniaceae</taxon>
        <taxon>Gordonia</taxon>
    </lineage>
</organism>
<dbReference type="AlphaFoldDB" id="A0A857LUM9"/>
<dbReference type="Pfam" id="PF13280">
    <property type="entry name" value="WYL"/>
    <property type="match status" value="1"/>
</dbReference>
<dbReference type="InterPro" id="IPR013196">
    <property type="entry name" value="HTH_11"/>
</dbReference>